<proteinExistence type="inferred from homology"/>
<organism evidence="4">
    <name type="scientific">Palpitomonas bilix</name>
    <dbReference type="NCBI Taxonomy" id="652834"/>
    <lineage>
        <taxon>Eukaryota</taxon>
        <taxon>Eukaryota incertae sedis</taxon>
    </lineage>
</organism>
<dbReference type="Gene3D" id="3.60.110.10">
    <property type="entry name" value="Carbon-nitrogen hydrolase"/>
    <property type="match status" value="1"/>
</dbReference>
<feature type="signal peptide" evidence="2">
    <location>
        <begin position="1"/>
        <end position="27"/>
    </location>
</feature>
<evidence type="ECO:0000256" key="1">
    <source>
        <dbReference type="ARBA" id="ARBA00008225"/>
    </source>
</evidence>
<dbReference type="EMBL" id="HBIB01049915">
    <property type="protein sequence ID" value="CAE0270612.1"/>
    <property type="molecule type" value="Transcribed_RNA"/>
</dbReference>
<dbReference type="SUPFAM" id="SSF56317">
    <property type="entry name" value="Carbon-nitrogen hydrolase"/>
    <property type="match status" value="1"/>
</dbReference>
<dbReference type="InterPro" id="IPR036526">
    <property type="entry name" value="C-N_Hydrolase_sf"/>
</dbReference>
<feature type="domain" description="CN hydrolase" evidence="3">
    <location>
        <begin position="28"/>
        <end position="277"/>
    </location>
</feature>
<dbReference type="PANTHER" id="PTHR10609:SF27">
    <property type="entry name" value="CN HYDROLASE DOMAIN-CONTAINING PROTEIN-RELATED"/>
    <property type="match status" value="1"/>
</dbReference>
<evidence type="ECO:0000313" key="4">
    <source>
        <dbReference type="EMBL" id="CAE0270612.1"/>
    </source>
</evidence>
<evidence type="ECO:0000256" key="2">
    <source>
        <dbReference type="SAM" id="SignalP"/>
    </source>
</evidence>
<sequence>MAVLGCCKSVYGPLLLVLLSCFCTCHAATVATGYFQIKALKGLTLEERLEKTNSALVDYLSGAHGNRSVPSVVVFPEFAIGPDSYLSKSGLLPYCLPTAMLQDPKSQGSDLLASFRETAKQFDVVVLLNLCEQADDILYNTDVIIAGDGLTEALYRKTHPFYINVFSSPTTTEHVVVNVPRLGPKIGVFTCFDIAFKEPAVTLRGEGIDTFLYPSALAVFGPVSQSIVELWTHAHNATLVSASYGSTATGCFRHGKHIDGITMSTVIEGLDFIETDI</sequence>
<dbReference type="AlphaFoldDB" id="A0A7S3LY01"/>
<evidence type="ECO:0000259" key="3">
    <source>
        <dbReference type="PROSITE" id="PS50263"/>
    </source>
</evidence>
<protein>
    <recommendedName>
        <fullName evidence="3">CN hydrolase domain-containing protein</fullName>
    </recommendedName>
</protein>
<accession>A0A7S3LY01</accession>
<dbReference type="InterPro" id="IPR040154">
    <property type="entry name" value="Biotinidase/VNN"/>
</dbReference>
<name>A0A7S3LY01_9EUKA</name>
<reference evidence="4" key="1">
    <citation type="submission" date="2021-01" db="EMBL/GenBank/DDBJ databases">
        <authorList>
            <person name="Corre E."/>
            <person name="Pelletier E."/>
            <person name="Niang G."/>
            <person name="Scheremetjew M."/>
            <person name="Finn R."/>
            <person name="Kale V."/>
            <person name="Holt S."/>
            <person name="Cochrane G."/>
            <person name="Meng A."/>
            <person name="Brown T."/>
            <person name="Cohen L."/>
        </authorList>
    </citation>
    <scope>NUCLEOTIDE SEQUENCE</scope>
    <source>
        <strain evidence="4">NIES-2562</strain>
    </source>
</reference>
<dbReference type="InterPro" id="IPR003010">
    <property type="entry name" value="C-N_Hydrolase"/>
</dbReference>
<dbReference type="PANTHER" id="PTHR10609">
    <property type="entry name" value="BIOTINIDASE-RELATED"/>
    <property type="match status" value="1"/>
</dbReference>
<keyword evidence="2" id="KW-0732">Signal</keyword>
<feature type="chain" id="PRO_5030857737" description="CN hydrolase domain-containing protein" evidence="2">
    <location>
        <begin position="28"/>
        <end position="277"/>
    </location>
</feature>
<gene>
    <name evidence="4" type="ORF">PBIL07802_LOCUS32967</name>
</gene>
<comment type="similarity">
    <text evidence="1">Belongs to the carbon-nitrogen hydrolase superfamily. BTD/VNN family.</text>
</comment>
<dbReference type="Pfam" id="PF00795">
    <property type="entry name" value="CN_hydrolase"/>
    <property type="match status" value="1"/>
</dbReference>
<dbReference type="PROSITE" id="PS50263">
    <property type="entry name" value="CN_HYDROLASE"/>
    <property type="match status" value="1"/>
</dbReference>